<dbReference type="GO" id="GO:0034727">
    <property type="term" value="P:piecemeal microautophagy of the nucleus"/>
    <property type="evidence" value="ECO:0007669"/>
    <property type="project" value="TreeGrafter"/>
</dbReference>
<dbReference type="Proteomes" id="UP000681720">
    <property type="component" value="Unassembled WGS sequence"/>
</dbReference>
<evidence type="ECO:0000256" key="9">
    <source>
        <dbReference type="ARBA" id="ARBA00023136"/>
    </source>
</evidence>
<gene>
    <name evidence="11" type="ORF">GIL414_LOCUS13524</name>
</gene>
<evidence type="ECO:0000256" key="1">
    <source>
        <dbReference type="ARBA" id="ARBA00004511"/>
    </source>
</evidence>
<dbReference type="PANTHER" id="PTHR13038">
    <property type="entry name" value="APG9 AUTOPHAGY 9"/>
    <property type="match status" value="1"/>
</dbReference>
<feature type="transmembrane region" description="Helical" evidence="10">
    <location>
        <begin position="64"/>
        <end position="89"/>
    </location>
</feature>
<organism evidence="11 12">
    <name type="scientific">Rotaria magnacalcarata</name>
    <dbReference type="NCBI Taxonomy" id="392030"/>
    <lineage>
        <taxon>Eukaryota</taxon>
        <taxon>Metazoa</taxon>
        <taxon>Spiralia</taxon>
        <taxon>Gnathifera</taxon>
        <taxon>Rotifera</taxon>
        <taxon>Eurotatoria</taxon>
        <taxon>Bdelloidea</taxon>
        <taxon>Philodinida</taxon>
        <taxon>Philodinidae</taxon>
        <taxon>Rotaria</taxon>
    </lineage>
</organism>
<protein>
    <recommendedName>
        <fullName evidence="3 10">Autophagy-related protein 9</fullName>
    </recommendedName>
</protein>
<comment type="similarity">
    <text evidence="2 10">Belongs to the ATG9 family.</text>
</comment>
<dbReference type="GO" id="GO:0061709">
    <property type="term" value="P:reticulophagy"/>
    <property type="evidence" value="ECO:0007669"/>
    <property type="project" value="TreeGrafter"/>
</dbReference>
<evidence type="ECO:0000256" key="8">
    <source>
        <dbReference type="ARBA" id="ARBA00023055"/>
    </source>
</evidence>
<evidence type="ECO:0000313" key="11">
    <source>
        <dbReference type="EMBL" id="CAF4033452.1"/>
    </source>
</evidence>
<evidence type="ECO:0000256" key="3">
    <source>
        <dbReference type="ARBA" id="ARBA00018074"/>
    </source>
</evidence>
<dbReference type="PANTHER" id="PTHR13038:SF10">
    <property type="entry name" value="AUTOPHAGY-RELATED PROTEIN 9"/>
    <property type="match status" value="1"/>
</dbReference>
<dbReference type="GO" id="GO:0000422">
    <property type="term" value="P:autophagy of mitochondrion"/>
    <property type="evidence" value="ECO:0007669"/>
    <property type="project" value="TreeGrafter"/>
</dbReference>
<keyword evidence="9 10" id="KW-0472">Membrane</keyword>
<dbReference type="GO" id="GO:0034497">
    <property type="term" value="P:protein localization to phagophore assembly site"/>
    <property type="evidence" value="ECO:0007669"/>
    <property type="project" value="TreeGrafter"/>
</dbReference>
<evidence type="ECO:0000313" key="12">
    <source>
        <dbReference type="Proteomes" id="UP000681720"/>
    </source>
</evidence>
<keyword evidence="6 10" id="KW-1133">Transmembrane helix</keyword>
<dbReference type="GO" id="GO:0005776">
    <property type="term" value="C:autophagosome"/>
    <property type="evidence" value="ECO:0007669"/>
    <property type="project" value="TreeGrafter"/>
</dbReference>
<comment type="caution">
    <text evidence="11">The sequence shown here is derived from an EMBL/GenBank/DDBJ whole genome shotgun (WGS) entry which is preliminary data.</text>
</comment>
<evidence type="ECO:0000256" key="2">
    <source>
        <dbReference type="ARBA" id="ARBA00006185"/>
    </source>
</evidence>
<evidence type="ECO:0000256" key="7">
    <source>
        <dbReference type="ARBA" id="ARBA00023006"/>
    </source>
</evidence>
<evidence type="ECO:0000256" key="5">
    <source>
        <dbReference type="ARBA" id="ARBA00022692"/>
    </source>
</evidence>
<keyword evidence="4 10" id="KW-0813">Transport</keyword>
<comment type="caution">
    <text evidence="10">Lacks conserved residue(s) required for the propagation of feature annotation.</text>
</comment>
<evidence type="ECO:0000256" key="6">
    <source>
        <dbReference type="ARBA" id="ARBA00022989"/>
    </source>
</evidence>
<keyword evidence="5 10" id="KW-0812">Transmembrane</keyword>
<evidence type="ECO:0000256" key="4">
    <source>
        <dbReference type="ARBA" id="ARBA00022448"/>
    </source>
</evidence>
<dbReference type="InterPro" id="IPR007241">
    <property type="entry name" value="Autophagy-rel_prot_9"/>
</dbReference>
<dbReference type="EMBL" id="CAJOBJ010005498">
    <property type="protein sequence ID" value="CAF4033452.1"/>
    <property type="molecule type" value="Genomic_DNA"/>
</dbReference>
<accession>A0A8S2P3B4</accession>
<dbReference type="GO" id="GO:0034045">
    <property type="term" value="C:phagophore assembly site membrane"/>
    <property type="evidence" value="ECO:0007669"/>
    <property type="project" value="UniProtKB-SubCell"/>
</dbReference>
<reference evidence="11" key="1">
    <citation type="submission" date="2021-02" db="EMBL/GenBank/DDBJ databases">
        <authorList>
            <person name="Nowell W R."/>
        </authorList>
    </citation>
    <scope>NUCLEOTIDE SEQUENCE</scope>
</reference>
<dbReference type="Pfam" id="PF04109">
    <property type="entry name" value="ATG9"/>
    <property type="match status" value="1"/>
</dbReference>
<proteinExistence type="inferred from homology"/>
<dbReference type="GO" id="GO:0006869">
    <property type="term" value="P:lipid transport"/>
    <property type="evidence" value="ECO:0007669"/>
    <property type="project" value="UniProtKB-KW"/>
</dbReference>
<name>A0A8S2P3B4_9BILA</name>
<evidence type="ECO:0000256" key="10">
    <source>
        <dbReference type="RuleBase" id="RU364027"/>
    </source>
</evidence>
<keyword evidence="8 10" id="KW-0445">Lipid transport</keyword>
<dbReference type="AlphaFoldDB" id="A0A8S2P3B4"/>
<feature type="transmembrane region" description="Helical" evidence="10">
    <location>
        <begin position="127"/>
        <end position="144"/>
    </location>
</feature>
<comment type="function">
    <text evidence="10">Phospholipid scramblase involved in autophagy. Cycles between the preautophagosomal structure/phagophore assembly site (PAS) and the cytoplasmic vesicle pool and supplies membrane for the growing autophagosome. Lipid scramblase activity plays a key role in preautophagosomal structure/phagophore assembly by distributing the phospholipids that arrive through ATG2 from the cytoplasmic to the luminal leaflet of the bilayer, thereby driving autophagosomal membrane expansion.</text>
</comment>
<comment type="subcellular location">
    <subcellularLocation>
        <location evidence="1 10">Preautophagosomal structure membrane</location>
        <topology evidence="1 10">Multi-pass membrane protein</topology>
    </subcellularLocation>
</comment>
<keyword evidence="7 10" id="KW-0072">Autophagy</keyword>
<sequence length="288" mass="34175">MDYQTLSNEDNEAFEGPDQTLSPFVQYETQDDQNNNEEQLRWSHQKDLDDFFIRIYQYHQRHGFSCIVLSEIFALVQFVFIVSFTILIVQCIDYPLLFRSTPSARNLTDKIQIDQVIQSPKQCLRNMHLITSICLLLSFIYWIYRLSRAIYNLLSYFNIRTFYTQALDIKPNELANMTWHEVQQRLIIAQRTHHLCIHKANLTELDIHNRLLRFKNYEVALVNKGILPPRIHVPILGDILSFTTGFKFNLRLILFRKKLSTPISLLIEDILDWYEHSNMSKFANAYYA</sequence>